<dbReference type="Gene3D" id="1.10.530.10">
    <property type="match status" value="1"/>
</dbReference>
<gene>
    <name evidence="7" type="ORF">LX15_006267</name>
</gene>
<evidence type="ECO:0000313" key="7">
    <source>
        <dbReference type="EMBL" id="MCP2262527.1"/>
    </source>
</evidence>
<sequence>MTGQQVSKRTLARAAVAATLLVLTGGGATAVAMDKSVTITVDGETRELNTFASTVGAALDAAGLRAGEHDALAPASTASIGDGSRIVLKRGRLLRMTVDGRSREVWTTALTVEEALRQLGMHSSGAVVSADRSRRIPLEGMALDLRTAKVVTLVDGGAKPREVATNAATVEELLRELGVALEQSDTVNPANGTPLTSGSRIEVTRNRVEEVTEKQKIDPPEEKVDDPELVKGTTKVEDKGEPGEKTVVFRVTRVNGKETAREQISVKVTKEPKPRKVRVGTKPVVDGAVWDRLAQCEATGNWAANTGNGYYGGLQFNKSTWDANGGGQYAEYPHQATREQQIAVATKVRDGRGGGYGAWPHCADKLGLPK</sequence>
<evidence type="ECO:0000259" key="6">
    <source>
        <dbReference type="PROSITE" id="PS51109"/>
    </source>
</evidence>
<dbReference type="SUPFAM" id="SSF53955">
    <property type="entry name" value="Lysozyme-like"/>
    <property type="match status" value="1"/>
</dbReference>
<evidence type="ECO:0000256" key="5">
    <source>
        <dbReference type="SAM" id="SignalP"/>
    </source>
</evidence>
<dbReference type="InterPro" id="IPR051933">
    <property type="entry name" value="Resuscitation_pf_RpfB"/>
</dbReference>
<dbReference type="InterPro" id="IPR007137">
    <property type="entry name" value="DUF348"/>
</dbReference>
<evidence type="ECO:0000256" key="3">
    <source>
        <dbReference type="ARBA" id="ARBA00022801"/>
    </source>
</evidence>
<reference evidence="7 8" key="1">
    <citation type="submission" date="2022-06" db="EMBL/GenBank/DDBJ databases">
        <title>Genomic Encyclopedia of Archaeal and Bacterial Type Strains, Phase II (KMG-II): from individual species to whole genera.</title>
        <authorList>
            <person name="Goeker M."/>
        </authorList>
    </citation>
    <scope>NUCLEOTIDE SEQUENCE [LARGE SCALE GENOMIC DNA]</scope>
    <source>
        <strain evidence="7 8">DSM 40477</strain>
    </source>
</reference>
<comment type="caution">
    <text evidence="7">The sequence shown here is derived from an EMBL/GenBank/DDBJ whole genome shotgun (WGS) entry which is preliminary data.</text>
</comment>
<dbReference type="PANTHER" id="PTHR39160">
    <property type="entry name" value="CELL WALL-BINDING PROTEIN YOCH"/>
    <property type="match status" value="1"/>
</dbReference>
<dbReference type="SMART" id="SM01208">
    <property type="entry name" value="G5"/>
    <property type="match status" value="1"/>
</dbReference>
<dbReference type="InterPro" id="IPR023346">
    <property type="entry name" value="Lysozyme-like_dom_sf"/>
</dbReference>
<evidence type="ECO:0000256" key="1">
    <source>
        <dbReference type="ARBA" id="ARBA00010830"/>
    </source>
</evidence>
<name>A0ABT1I407_STRSD</name>
<evidence type="ECO:0000256" key="4">
    <source>
        <dbReference type="SAM" id="MobiDB-lite"/>
    </source>
</evidence>
<evidence type="ECO:0000256" key="2">
    <source>
        <dbReference type="ARBA" id="ARBA00022729"/>
    </source>
</evidence>
<dbReference type="Proteomes" id="UP001205311">
    <property type="component" value="Unassembled WGS sequence"/>
</dbReference>
<dbReference type="Pfam" id="PF03990">
    <property type="entry name" value="DUF348"/>
    <property type="match status" value="3"/>
</dbReference>
<dbReference type="CDD" id="cd13925">
    <property type="entry name" value="RPF"/>
    <property type="match status" value="1"/>
</dbReference>
<dbReference type="Pfam" id="PF07501">
    <property type="entry name" value="G5"/>
    <property type="match status" value="1"/>
</dbReference>
<protein>
    <submittedName>
        <fullName evidence="7">Uncharacterized conserved protein YabE, contains G5 and tandem DUF348 domains</fullName>
    </submittedName>
</protein>
<accession>A0ABT1I407</accession>
<feature type="region of interest" description="Disordered" evidence="4">
    <location>
        <begin position="208"/>
        <end position="228"/>
    </location>
</feature>
<comment type="similarity">
    <text evidence="1">Belongs to the transglycosylase family. Rpf subfamily.</text>
</comment>
<evidence type="ECO:0000313" key="8">
    <source>
        <dbReference type="Proteomes" id="UP001205311"/>
    </source>
</evidence>
<feature type="chain" id="PRO_5047489967" evidence="5">
    <location>
        <begin position="31"/>
        <end position="370"/>
    </location>
</feature>
<dbReference type="InterPro" id="IPR010618">
    <property type="entry name" value="RPF"/>
</dbReference>
<dbReference type="PROSITE" id="PS51109">
    <property type="entry name" value="G5"/>
    <property type="match status" value="1"/>
</dbReference>
<feature type="signal peptide" evidence="5">
    <location>
        <begin position="1"/>
        <end position="30"/>
    </location>
</feature>
<organism evidence="7 8">
    <name type="scientific">Streptoalloteichus tenebrarius (strain ATCC 17920 / DSM 40477 / JCM 4838 / CBS 697.72 / NBRC 16177 / NCIMB 11028 / NRRL B-12390 / A12253. 1 / ISP 5477)</name>
    <name type="common">Streptomyces tenebrarius</name>
    <dbReference type="NCBI Taxonomy" id="1933"/>
    <lineage>
        <taxon>Bacteria</taxon>
        <taxon>Bacillati</taxon>
        <taxon>Actinomycetota</taxon>
        <taxon>Actinomycetes</taxon>
        <taxon>Pseudonocardiales</taxon>
        <taxon>Pseudonocardiaceae</taxon>
        <taxon>Streptoalloteichus</taxon>
    </lineage>
</organism>
<dbReference type="PANTHER" id="PTHR39160:SF4">
    <property type="entry name" value="RESUSCITATION-PROMOTING FACTOR RPFB"/>
    <property type="match status" value="1"/>
</dbReference>
<dbReference type="Gene3D" id="2.20.230.10">
    <property type="entry name" value="Resuscitation-promoting factor rpfb"/>
    <property type="match status" value="1"/>
</dbReference>
<dbReference type="InterPro" id="IPR011098">
    <property type="entry name" value="G5_dom"/>
</dbReference>
<keyword evidence="2 5" id="KW-0732">Signal</keyword>
<keyword evidence="3" id="KW-0378">Hydrolase</keyword>
<feature type="domain" description="G5" evidence="6">
    <location>
        <begin position="203"/>
        <end position="283"/>
    </location>
</feature>
<dbReference type="EMBL" id="JAMTCP010000075">
    <property type="protein sequence ID" value="MCP2262527.1"/>
    <property type="molecule type" value="Genomic_DNA"/>
</dbReference>
<keyword evidence="8" id="KW-1185">Reference proteome</keyword>
<dbReference type="Pfam" id="PF06737">
    <property type="entry name" value="Transglycosylas"/>
    <property type="match status" value="1"/>
</dbReference>
<proteinExistence type="inferred from homology"/>